<keyword evidence="9" id="KW-0479">Metal-binding</keyword>
<dbReference type="SUPFAM" id="SSF81324">
    <property type="entry name" value="Voltage-gated potassium channels"/>
    <property type="match status" value="2"/>
</dbReference>
<evidence type="ECO:0000256" key="17">
    <source>
        <dbReference type="ARBA" id="ARBA00023136"/>
    </source>
</evidence>
<keyword evidence="18" id="KW-1015">Disulfide bond</keyword>
<keyword evidence="6" id="KW-1003">Cell membrane</keyword>
<reference evidence="30" key="1">
    <citation type="submission" date="2025-08" db="UniProtKB">
        <authorList>
            <consortium name="Ensembl"/>
        </authorList>
    </citation>
    <scope>IDENTIFICATION</scope>
</reference>
<dbReference type="FunFam" id="1.10.287.70:FF:000098">
    <property type="entry name" value="Potassium two pore domain channel subfamily K member 16"/>
    <property type="match status" value="1"/>
</dbReference>
<feature type="domain" description="Potassium channel" evidence="29">
    <location>
        <begin position="182"/>
        <end position="221"/>
    </location>
</feature>
<comment type="catalytic activity">
    <reaction evidence="21">
        <text>Rb(+)(in) = Rb(+)(out)</text>
        <dbReference type="Rhea" id="RHEA:78547"/>
        <dbReference type="ChEBI" id="CHEBI:49847"/>
    </reaction>
</comment>
<evidence type="ECO:0000256" key="3">
    <source>
        <dbReference type="ARBA" id="ARBA00004651"/>
    </source>
</evidence>
<dbReference type="GO" id="GO:0042391">
    <property type="term" value="P:regulation of membrane potential"/>
    <property type="evidence" value="ECO:0007669"/>
    <property type="project" value="UniProtKB-ARBA"/>
</dbReference>
<keyword evidence="7" id="KW-0633">Potassium transport</keyword>
<keyword evidence="12" id="KW-0631">Potassium channel</keyword>
<evidence type="ECO:0000256" key="28">
    <source>
        <dbReference type="SAM" id="Phobius"/>
    </source>
</evidence>
<dbReference type="AlphaFoldDB" id="A0A8D1SUG0"/>
<dbReference type="Gene3D" id="1.10.287.70">
    <property type="match status" value="1"/>
</dbReference>
<comment type="subunit">
    <text evidence="23">Homodimer; disulfide-linked. Heterodimer with KCNK17 and KCNK5.</text>
</comment>
<dbReference type="PRINTS" id="PR01333">
    <property type="entry name" value="2POREKCHANEL"/>
</dbReference>
<comment type="similarity">
    <text evidence="4 26">Belongs to the two pore domain potassium channel (TC 1.A.1.8) family.</text>
</comment>
<evidence type="ECO:0000256" key="7">
    <source>
        <dbReference type="ARBA" id="ARBA00022538"/>
    </source>
</evidence>
<comment type="catalytic activity">
    <reaction evidence="22">
        <text>Cs(+)(in) = Cs(+)(out)</text>
        <dbReference type="Rhea" id="RHEA:78555"/>
        <dbReference type="ChEBI" id="CHEBI:49547"/>
    </reaction>
</comment>
<dbReference type="GO" id="GO:0005789">
    <property type="term" value="C:endoplasmic reticulum membrane"/>
    <property type="evidence" value="ECO:0007669"/>
    <property type="project" value="UniProtKB-SubCell"/>
</dbReference>
<dbReference type="Ensembl" id="ENSSSCT00060015302.1">
    <property type="protein sequence ID" value="ENSSSCP00060005975.1"/>
    <property type="gene ID" value="ENSSSCG00060011707.1"/>
</dbReference>
<evidence type="ECO:0000256" key="11">
    <source>
        <dbReference type="ARBA" id="ARBA00022824"/>
    </source>
</evidence>
<comment type="catalytic activity">
    <reaction evidence="20">
        <text>K(+)(in) = K(+)(out)</text>
        <dbReference type="Rhea" id="RHEA:29463"/>
        <dbReference type="ChEBI" id="CHEBI:29103"/>
    </reaction>
</comment>
<evidence type="ECO:0000256" key="6">
    <source>
        <dbReference type="ARBA" id="ARBA00022475"/>
    </source>
</evidence>
<dbReference type="GO" id="GO:0051279">
    <property type="term" value="P:regulation of release of sequestered calcium ion into cytosol"/>
    <property type="evidence" value="ECO:0007669"/>
    <property type="project" value="UniProtKB-ARBA"/>
</dbReference>
<evidence type="ECO:0000256" key="20">
    <source>
        <dbReference type="ARBA" id="ARBA00034430"/>
    </source>
</evidence>
<evidence type="ECO:0000256" key="10">
    <source>
        <dbReference type="ARBA" id="ARBA00022792"/>
    </source>
</evidence>
<protein>
    <recommendedName>
        <fullName evidence="25">2P domain potassium channel Talk-1</fullName>
    </recommendedName>
    <alternativeName>
        <fullName evidence="24">TWIK-related alkaline pH-activated K(+) channel 1</fullName>
    </alternativeName>
</protein>
<evidence type="ECO:0000256" key="27">
    <source>
        <dbReference type="SAM" id="MobiDB-lite"/>
    </source>
</evidence>
<keyword evidence="14 28" id="KW-1133">Transmembrane helix</keyword>
<dbReference type="PANTHER" id="PTHR11003:SF104">
    <property type="entry name" value="POTASSIUM CHANNEL SUBFAMILY K MEMBER 16"/>
    <property type="match status" value="1"/>
</dbReference>
<evidence type="ECO:0000256" key="12">
    <source>
        <dbReference type="ARBA" id="ARBA00022826"/>
    </source>
</evidence>
<feature type="transmembrane region" description="Helical" evidence="28">
    <location>
        <begin position="166"/>
        <end position="190"/>
    </location>
</feature>
<evidence type="ECO:0000259" key="29">
    <source>
        <dbReference type="Pfam" id="PF07885"/>
    </source>
</evidence>
<evidence type="ECO:0000256" key="8">
    <source>
        <dbReference type="ARBA" id="ARBA00022692"/>
    </source>
</evidence>
<keyword evidence="8 26" id="KW-0812">Transmembrane</keyword>
<evidence type="ECO:0000256" key="24">
    <source>
        <dbReference type="ARBA" id="ARBA00077792"/>
    </source>
</evidence>
<keyword evidence="10" id="KW-0999">Mitochondrion inner membrane</keyword>
<evidence type="ECO:0000256" key="16">
    <source>
        <dbReference type="ARBA" id="ARBA00023128"/>
    </source>
</evidence>
<evidence type="ECO:0000256" key="13">
    <source>
        <dbReference type="ARBA" id="ARBA00022958"/>
    </source>
</evidence>
<evidence type="ECO:0000256" key="5">
    <source>
        <dbReference type="ARBA" id="ARBA00022448"/>
    </source>
</evidence>
<evidence type="ECO:0000256" key="21">
    <source>
        <dbReference type="ARBA" id="ARBA00044657"/>
    </source>
</evidence>
<keyword evidence="19 26" id="KW-0407">Ion channel</keyword>
<sequence>MPHAGLCPCWGGRVLPLLLAYVCYLLLGATIFQLLEKQAEAQSRDQFQFEKLRFLENYTCLDQQALEQFVQVIMEAWVKGVNPKGNSTNPSNWDFGSSFFFAGTVVTTIGYGNLAPSTEAGQVFCVFYALVGIPLNVVFLNHLGTGLRAHLTALERWEDQPRRSQLLQTLGLALFLALGTMLILIFPPMVFSHVEGWSFGEGFYFAFITLSTIGFGDYVVGAPSSGCSAEALASRKGEPPKPMGSPDLRRFPSLHEDPPVASGAPPSIPSPPHVPSGHPGTAPSLQPTHFPAQSKETGVSKKVRERRCRGRMGDRYVWSKMLSQGPSLKSDLEKLRVPVLTWW</sequence>
<organism evidence="30 31">
    <name type="scientific">Sus scrofa</name>
    <name type="common">Pig</name>
    <dbReference type="NCBI Taxonomy" id="9823"/>
    <lineage>
        <taxon>Eukaryota</taxon>
        <taxon>Metazoa</taxon>
        <taxon>Chordata</taxon>
        <taxon>Craniata</taxon>
        <taxon>Vertebrata</taxon>
        <taxon>Euteleostomi</taxon>
        <taxon>Mammalia</taxon>
        <taxon>Eutheria</taxon>
        <taxon>Laurasiatheria</taxon>
        <taxon>Artiodactyla</taxon>
        <taxon>Suina</taxon>
        <taxon>Suidae</taxon>
        <taxon>Sus</taxon>
    </lineage>
</organism>
<keyword evidence="16" id="KW-0496">Mitochondrion</keyword>
<feature type="transmembrane region" description="Helical" evidence="28">
    <location>
        <begin position="120"/>
        <end position="140"/>
    </location>
</feature>
<accession>A0A8D1SUG0</accession>
<proteinExistence type="inferred from homology"/>
<keyword evidence="11" id="KW-0256">Endoplasmic reticulum</keyword>
<dbReference type="GO" id="GO:0005267">
    <property type="term" value="F:potassium channel activity"/>
    <property type="evidence" value="ECO:0007669"/>
    <property type="project" value="UniProtKB-KW"/>
</dbReference>
<evidence type="ECO:0000256" key="18">
    <source>
        <dbReference type="ARBA" id="ARBA00023157"/>
    </source>
</evidence>
<evidence type="ECO:0000256" key="2">
    <source>
        <dbReference type="ARBA" id="ARBA00004477"/>
    </source>
</evidence>
<dbReference type="GO" id="GO:0046872">
    <property type="term" value="F:metal ion binding"/>
    <property type="evidence" value="ECO:0007669"/>
    <property type="project" value="UniProtKB-KW"/>
</dbReference>
<feature type="transmembrane region" description="Helical" evidence="28">
    <location>
        <begin position="202"/>
        <end position="220"/>
    </location>
</feature>
<feature type="domain" description="Potassium channel" evidence="29">
    <location>
        <begin position="87"/>
        <end position="145"/>
    </location>
</feature>
<evidence type="ECO:0000313" key="31">
    <source>
        <dbReference type="Proteomes" id="UP000694723"/>
    </source>
</evidence>
<keyword evidence="5 26" id="KW-0813">Transport</keyword>
<evidence type="ECO:0000256" key="15">
    <source>
        <dbReference type="ARBA" id="ARBA00023065"/>
    </source>
</evidence>
<feature type="transmembrane region" description="Helical" evidence="28">
    <location>
        <begin position="93"/>
        <end position="114"/>
    </location>
</feature>
<evidence type="ECO:0000256" key="4">
    <source>
        <dbReference type="ARBA" id="ARBA00006666"/>
    </source>
</evidence>
<dbReference type="GO" id="GO:0005886">
    <property type="term" value="C:plasma membrane"/>
    <property type="evidence" value="ECO:0007669"/>
    <property type="project" value="UniProtKB-SubCell"/>
</dbReference>
<evidence type="ECO:0000256" key="25">
    <source>
        <dbReference type="ARBA" id="ARBA00083794"/>
    </source>
</evidence>
<evidence type="ECO:0000256" key="1">
    <source>
        <dbReference type="ARBA" id="ARBA00004448"/>
    </source>
</evidence>
<evidence type="ECO:0000256" key="19">
    <source>
        <dbReference type="ARBA" id="ARBA00023303"/>
    </source>
</evidence>
<feature type="compositionally biased region" description="Basic and acidic residues" evidence="27">
    <location>
        <begin position="247"/>
        <end position="258"/>
    </location>
</feature>
<evidence type="ECO:0000256" key="9">
    <source>
        <dbReference type="ARBA" id="ARBA00022723"/>
    </source>
</evidence>
<evidence type="ECO:0000256" key="14">
    <source>
        <dbReference type="ARBA" id="ARBA00022989"/>
    </source>
</evidence>
<dbReference type="Pfam" id="PF07885">
    <property type="entry name" value="Ion_trans_2"/>
    <property type="match status" value="2"/>
</dbReference>
<dbReference type="PANTHER" id="PTHR11003">
    <property type="entry name" value="POTASSIUM CHANNEL, SUBFAMILY K"/>
    <property type="match status" value="1"/>
</dbReference>
<evidence type="ECO:0000256" key="22">
    <source>
        <dbReference type="ARBA" id="ARBA00044691"/>
    </source>
</evidence>
<feature type="region of interest" description="Disordered" evidence="27">
    <location>
        <begin position="231"/>
        <end position="306"/>
    </location>
</feature>
<name>A0A8D1SUG0_PIG</name>
<dbReference type="InterPro" id="IPR013099">
    <property type="entry name" value="K_chnl_dom"/>
</dbReference>
<dbReference type="Proteomes" id="UP000694723">
    <property type="component" value="Unplaced"/>
</dbReference>
<evidence type="ECO:0000256" key="23">
    <source>
        <dbReference type="ARBA" id="ARBA00065989"/>
    </source>
</evidence>
<dbReference type="InterPro" id="IPR003280">
    <property type="entry name" value="2pore_dom_K_chnl"/>
</dbReference>
<keyword evidence="15 26" id="KW-0406">Ion transport</keyword>
<dbReference type="GO" id="GO:0032469">
    <property type="term" value="P:endoplasmic reticulum calcium ion homeostasis"/>
    <property type="evidence" value="ECO:0007669"/>
    <property type="project" value="UniProtKB-ARBA"/>
</dbReference>
<feature type="transmembrane region" description="Helical" evidence="28">
    <location>
        <begin position="14"/>
        <end position="35"/>
    </location>
</feature>
<dbReference type="GO" id="GO:0005743">
    <property type="term" value="C:mitochondrial inner membrane"/>
    <property type="evidence" value="ECO:0007669"/>
    <property type="project" value="UniProtKB-SubCell"/>
</dbReference>
<evidence type="ECO:0000256" key="26">
    <source>
        <dbReference type="RuleBase" id="RU003857"/>
    </source>
</evidence>
<keyword evidence="13" id="KW-0630">Potassium</keyword>
<evidence type="ECO:0000313" key="30">
    <source>
        <dbReference type="Ensembl" id="ENSSSCP00060005975.1"/>
    </source>
</evidence>
<keyword evidence="17 28" id="KW-0472">Membrane</keyword>
<comment type="subcellular location">
    <subcellularLocation>
        <location evidence="3">Cell membrane</location>
        <topology evidence="3">Multi-pass membrane protein</topology>
    </subcellularLocation>
    <subcellularLocation>
        <location evidence="2">Endoplasmic reticulum membrane</location>
        <topology evidence="2">Multi-pass membrane protein</topology>
    </subcellularLocation>
    <subcellularLocation>
        <location evidence="1">Mitochondrion inner membrane</location>
        <topology evidence="1">Multi-pass membrane protein</topology>
    </subcellularLocation>
</comment>